<dbReference type="Pfam" id="PF01171">
    <property type="entry name" value="ATP_bind_3"/>
    <property type="match status" value="1"/>
</dbReference>
<dbReference type="InterPro" id="IPR012795">
    <property type="entry name" value="tRNA_Ile_lys_synt_N"/>
</dbReference>
<dbReference type="GO" id="GO:0032267">
    <property type="term" value="F:tRNA(Ile)-lysidine synthase activity"/>
    <property type="evidence" value="ECO:0007669"/>
    <property type="project" value="UniProtKB-EC"/>
</dbReference>
<dbReference type="Gene3D" id="3.40.50.620">
    <property type="entry name" value="HUPs"/>
    <property type="match status" value="1"/>
</dbReference>
<dbReference type="AlphaFoldDB" id="A0ABD4X799"/>
<dbReference type="RefSeq" id="WP_082996093.1">
    <property type="nucleotide sequence ID" value="NZ_CP015124.1"/>
</dbReference>
<accession>A0ABD4X799</accession>
<keyword evidence="4 6" id="KW-0067">ATP-binding</keyword>
<dbReference type="NCBIfam" id="TIGR02432">
    <property type="entry name" value="lysidine_TilS_N"/>
    <property type="match status" value="1"/>
</dbReference>
<organism evidence="8 9">
    <name type="scientific">Phaeobacter gallaeciensis</name>
    <dbReference type="NCBI Taxonomy" id="60890"/>
    <lineage>
        <taxon>Bacteria</taxon>
        <taxon>Pseudomonadati</taxon>
        <taxon>Pseudomonadota</taxon>
        <taxon>Alphaproteobacteria</taxon>
        <taxon>Rhodobacterales</taxon>
        <taxon>Roseobacteraceae</taxon>
        <taxon>Phaeobacter</taxon>
    </lineage>
</organism>
<evidence type="ECO:0000259" key="7">
    <source>
        <dbReference type="Pfam" id="PF01171"/>
    </source>
</evidence>
<evidence type="ECO:0000256" key="6">
    <source>
        <dbReference type="HAMAP-Rule" id="MF_01161"/>
    </source>
</evidence>
<keyword evidence="1 6" id="KW-0436">Ligase</keyword>
<evidence type="ECO:0000256" key="1">
    <source>
        <dbReference type="ARBA" id="ARBA00022598"/>
    </source>
</evidence>
<feature type="binding site" evidence="6">
    <location>
        <begin position="29"/>
        <end position="34"/>
    </location>
    <ligand>
        <name>ATP</name>
        <dbReference type="ChEBI" id="CHEBI:30616"/>
    </ligand>
</feature>
<evidence type="ECO:0000256" key="3">
    <source>
        <dbReference type="ARBA" id="ARBA00022741"/>
    </source>
</evidence>
<dbReference type="SUPFAM" id="SSF52402">
    <property type="entry name" value="Adenine nucleotide alpha hydrolases-like"/>
    <property type="match status" value="1"/>
</dbReference>
<keyword evidence="3 6" id="KW-0547">Nucleotide-binding</keyword>
<comment type="similarity">
    <text evidence="6">Belongs to the tRNA(Ile)-lysidine synthase family.</text>
</comment>
<gene>
    <name evidence="6 8" type="primary">tilS</name>
    <name evidence="8" type="ORF">PXK24_06780</name>
</gene>
<dbReference type="InterPro" id="IPR012094">
    <property type="entry name" value="tRNA_Ile_lys_synt"/>
</dbReference>
<evidence type="ECO:0000256" key="2">
    <source>
        <dbReference type="ARBA" id="ARBA00022694"/>
    </source>
</evidence>
<dbReference type="InterPro" id="IPR014729">
    <property type="entry name" value="Rossmann-like_a/b/a_fold"/>
</dbReference>
<protein>
    <recommendedName>
        <fullName evidence="6">tRNA(Ile)-lysidine synthase</fullName>
        <ecNumber evidence="6">6.3.4.19</ecNumber>
    </recommendedName>
    <alternativeName>
        <fullName evidence="6">tRNA(Ile)-2-lysyl-cytidine synthase</fullName>
    </alternativeName>
    <alternativeName>
        <fullName evidence="6">tRNA(Ile)-lysidine synthetase</fullName>
    </alternativeName>
</protein>
<proteinExistence type="inferred from homology"/>
<dbReference type="InterPro" id="IPR011063">
    <property type="entry name" value="TilS/TtcA_N"/>
</dbReference>
<dbReference type="GO" id="GO:0006400">
    <property type="term" value="P:tRNA modification"/>
    <property type="evidence" value="ECO:0007669"/>
    <property type="project" value="UniProtKB-UniRule"/>
</dbReference>
<comment type="domain">
    <text evidence="6">The N-terminal region contains the highly conserved SGGXDS motif, predicted to be a P-loop motif involved in ATP binding.</text>
</comment>
<dbReference type="PANTHER" id="PTHR43033">
    <property type="entry name" value="TRNA(ILE)-LYSIDINE SYNTHASE-RELATED"/>
    <property type="match status" value="1"/>
</dbReference>
<evidence type="ECO:0000313" key="9">
    <source>
        <dbReference type="Proteomes" id="UP001218364"/>
    </source>
</evidence>
<dbReference type="EC" id="6.3.4.19" evidence="6"/>
<dbReference type="Proteomes" id="UP001218364">
    <property type="component" value="Unassembled WGS sequence"/>
</dbReference>
<dbReference type="CDD" id="cd01992">
    <property type="entry name" value="TilS_N"/>
    <property type="match status" value="1"/>
</dbReference>
<dbReference type="HAMAP" id="MF_01161">
    <property type="entry name" value="tRNA_Ile_lys_synt"/>
    <property type="match status" value="1"/>
</dbReference>
<sequence length="417" mass="44879">MTQDAADIIAGVRAQIPHPLPERLGVAVSGGSDSVALLHILHRALTPEGVQLYAVTVDHGLRAASAAEAEGVAALATGLGLSHDILHWAEGPGVGNLQDQARQARYGLLRDWARSKGIAALALGHTADDQAETVLMRLTRASGVDGLSAMSAVRQLEDLTLLRPLLSLRRADLRDYLRAEGVPWGDDPSNEDRRFDRVRLRQALPMLEELGLSVEALSLVAKNMQQARQTLDHYALSAAQEGFSFQAGAVAVERAYFAGLPDEIAHRLLRAALQWVSGGTYPPRRAPMMAALETARTGGSATLAGGRILCRRGRVWICREAQAVRGQIAEVGQVWDGRWEISCVKTDDCKVRALGAEGLQLCPDWRETGLPGPVLEVTPALWRGADLVAAPLVRPAPGCKAELTCSEEEFFASFLSH</sequence>
<comment type="catalytic activity">
    <reaction evidence="5 6">
        <text>cytidine(34) in tRNA(Ile2) + L-lysine + ATP = lysidine(34) in tRNA(Ile2) + AMP + diphosphate + H(+)</text>
        <dbReference type="Rhea" id="RHEA:43744"/>
        <dbReference type="Rhea" id="RHEA-COMP:10625"/>
        <dbReference type="Rhea" id="RHEA-COMP:10670"/>
        <dbReference type="ChEBI" id="CHEBI:15378"/>
        <dbReference type="ChEBI" id="CHEBI:30616"/>
        <dbReference type="ChEBI" id="CHEBI:32551"/>
        <dbReference type="ChEBI" id="CHEBI:33019"/>
        <dbReference type="ChEBI" id="CHEBI:82748"/>
        <dbReference type="ChEBI" id="CHEBI:83665"/>
        <dbReference type="ChEBI" id="CHEBI:456215"/>
        <dbReference type="EC" id="6.3.4.19"/>
    </reaction>
</comment>
<dbReference type="PANTHER" id="PTHR43033:SF1">
    <property type="entry name" value="TRNA(ILE)-LYSIDINE SYNTHASE-RELATED"/>
    <property type="match status" value="1"/>
</dbReference>
<dbReference type="EMBL" id="JARCJK010000002">
    <property type="protein sequence ID" value="MDE4165392.1"/>
    <property type="molecule type" value="Genomic_DNA"/>
</dbReference>
<dbReference type="GO" id="GO:0005737">
    <property type="term" value="C:cytoplasm"/>
    <property type="evidence" value="ECO:0007669"/>
    <property type="project" value="UniProtKB-SubCell"/>
</dbReference>
<name>A0ABD4X799_9RHOB</name>
<keyword evidence="6" id="KW-0963">Cytoplasm</keyword>
<evidence type="ECO:0000256" key="5">
    <source>
        <dbReference type="ARBA" id="ARBA00048539"/>
    </source>
</evidence>
<keyword evidence="2 6" id="KW-0819">tRNA processing</keyword>
<dbReference type="GO" id="GO:0005524">
    <property type="term" value="F:ATP binding"/>
    <property type="evidence" value="ECO:0007669"/>
    <property type="project" value="UniProtKB-UniRule"/>
</dbReference>
<comment type="caution">
    <text evidence="8">The sequence shown here is derived from an EMBL/GenBank/DDBJ whole genome shotgun (WGS) entry which is preliminary data.</text>
</comment>
<evidence type="ECO:0000313" key="8">
    <source>
        <dbReference type="EMBL" id="MDE4165392.1"/>
    </source>
</evidence>
<reference evidence="8 9" key="1">
    <citation type="submission" date="2023-02" db="EMBL/GenBank/DDBJ databases">
        <title>Population genomics of bacteria associated with diatom.</title>
        <authorList>
            <person name="Xie J."/>
            <person name="Wang H."/>
        </authorList>
    </citation>
    <scope>NUCLEOTIDE SEQUENCE [LARGE SCALE GENOMIC DNA]</scope>
    <source>
        <strain evidence="8 9">PT47_8</strain>
    </source>
</reference>
<comment type="function">
    <text evidence="6">Ligates lysine onto the cytidine present at position 34 of the AUA codon-specific tRNA(Ile) that contains the anticodon CAU, in an ATP-dependent manner. Cytidine is converted to lysidine, thus changing the amino acid specificity of the tRNA from methionine to isoleucine.</text>
</comment>
<comment type="subcellular location">
    <subcellularLocation>
        <location evidence="6">Cytoplasm</location>
    </subcellularLocation>
</comment>
<feature type="domain" description="tRNA(Ile)-lysidine/2-thiocytidine synthase N-terminal" evidence="7">
    <location>
        <begin position="25"/>
        <end position="202"/>
    </location>
</feature>
<evidence type="ECO:0000256" key="4">
    <source>
        <dbReference type="ARBA" id="ARBA00022840"/>
    </source>
</evidence>